<dbReference type="Gene3D" id="2.40.170.20">
    <property type="entry name" value="TonB-dependent receptor, beta-barrel domain"/>
    <property type="match status" value="1"/>
</dbReference>
<comment type="caution">
    <text evidence="14">The sequence shown here is derived from an EMBL/GenBank/DDBJ whole genome shotgun (WGS) entry which is preliminary data.</text>
</comment>
<evidence type="ECO:0000259" key="13">
    <source>
        <dbReference type="Pfam" id="PF07715"/>
    </source>
</evidence>
<dbReference type="Proteomes" id="UP000634043">
    <property type="component" value="Unassembled WGS sequence"/>
</dbReference>
<dbReference type="PANTHER" id="PTHR30069">
    <property type="entry name" value="TONB-DEPENDENT OUTER MEMBRANE RECEPTOR"/>
    <property type="match status" value="1"/>
</dbReference>
<name>A0ABQ1WCL0_9BACT</name>
<evidence type="ECO:0000256" key="3">
    <source>
        <dbReference type="ARBA" id="ARBA00022452"/>
    </source>
</evidence>
<evidence type="ECO:0000313" key="15">
    <source>
        <dbReference type="Proteomes" id="UP000634043"/>
    </source>
</evidence>
<dbReference type="NCBIfam" id="TIGR04057">
    <property type="entry name" value="SusC_RagA_signa"/>
    <property type="match status" value="1"/>
</dbReference>
<evidence type="ECO:0000256" key="1">
    <source>
        <dbReference type="ARBA" id="ARBA00004571"/>
    </source>
</evidence>
<evidence type="ECO:0000256" key="11">
    <source>
        <dbReference type="RuleBase" id="RU003357"/>
    </source>
</evidence>
<sequence>MYKIMNKKLHRGIYIPVLLIASVLFSFFSTEEVHARATYRDGVMEQSITISIQKESLEAAIEKIRSRIDVRFAYDAKSLCLSDHYTSALDFKDVQLGQVLDRLLTPAGITYKEVNNTIILQKKPEPVRQQERTVSGKVTDDKGESLPGVTVIIKNTQTGTVTDKEGNFKIDVPSPDAVLVFSFVGMLSQEVPVGNQATLNVRLDTNTHGLSEVVVTALGISREAKSLSYSTQQINTEALNETKEPNIINSLSGKVAGVQVVPSGFNTGSARIVIRGNSSLTGNNQPLFVVDGMPIDNAPGDGSLDYGNNAADINPADIEDIQILKGPNAAALYGSRAANGVVLITTKRGSDKFKVSLNSSTMFQTLTEFPEYQNAYGVGTSSYIDNRNRLPKANVNYRSWGSPMLGQPYIALNGEEKAYLPQPNNVKDFYTTAHLLTNSISVEGGSAKNNYRLSYTNLEGNSVVKGFNENSRNTIALAMQNKPSDWITFNSKINFIRNAVENRQYTNGNGRNPTLMYTHMARSTDLAELLPYKDAVTGEEIGTHRNFSNPYWIINENPNRDVKDRVIASFNPEIKLTDWLKFTGRLGVDVHWWEGYEFNNIGSTIGSNREGFMRTFNTRQQHFNTEGLLSVNKDFDRFSVVAIAGASSFSSDYEKREQRINSLLQPGLINLSNAKEPATVSQNLSKKSINSVFGSVSLGYNDYAFLDVTGRNDWSSTLPEGNNSYFYPSVGGSLVISEMFDYNKNLFSFAKLRGSYARVGNDTDPYRLYQTYSFDGFFDGATLASLSTTMNNPDLKPELTSSVEFGVDLKFLQDRISLDATKYTATTTNQIIRAQLPASSGYTSRLYNAGEIKNWGFEASLTGLVIQKPKFSWEAQANFARNNSEVVELLGDITRFQLGGDSRLGVYAEVGKPYAYLRGLGVKRDEQGRMLLQDGGGKLQEDNDMAFGTATPDYLASLRNTFRFGGFDLSFLLDYKKGGILYSQSMSLMLVNGVHAETLQGRDDYYLHSIIYGESDSELTGGAMWDAYFADGTKNNRYMSPQNYEYARPNYAEFVIYDASYLKLRELVLGYNLPANLLAKTPVKSARISLVGRNLAILYRNTPRGIDPEATSTSGNAQGIERGALPPNAIYGFNVNLNF</sequence>
<protein>
    <submittedName>
        <fullName evidence="14">SusC/RagA family TonB-linked outer membrane protein</fullName>
    </submittedName>
</protein>
<dbReference type="Gene3D" id="2.170.130.10">
    <property type="entry name" value="TonB-dependent receptor, plug domain"/>
    <property type="match status" value="1"/>
</dbReference>
<dbReference type="SUPFAM" id="SSF56935">
    <property type="entry name" value="Porins"/>
    <property type="match status" value="1"/>
</dbReference>
<keyword evidence="3 10" id="KW-1134">Transmembrane beta strand</keyword>
<evidence type="ECO:0000256" key="2">
    <source>
        <dbReference type="ARBA" id="ARBA00022448"/>
    </source>
</evidence>
<evidence type="ECO:0000256" key="9">
    <source>
        <dbReference type="ARBA" id="ARBA00023237"/>
    </source>
</evidence>
<keyword evidence="4 10" id="KW-0812">Transmembrane</keyword>
<evidence type="ECO:0000313" key="14">
    <source>
        <dbReference type="EMBL" id="GGG26075.1"/>
    </source>
</evidence>
<dbReference type="InterPro" id="IPR023997">
    <property type="entry name" value="TonB-dep_OMP_SusC/RagA_CS"/>
</dbReference>
<evidence type="ECO:0000256" key="7">
    <source>
        <dbReference type="ARBA" id="ARBA00023136"/>
    </source>
</evidence>
<evidence type="ECO:0000256" key="5">
    <source>
        <dbReference type="ARBA" id="ARBA00022729"/>
    </source>
</evidence>
<evidence type="ECO:0000256" key="6">
    <source>
        <dbReference type="ARBA" id="ARBA00023077"/>
    </source>
</evidence>
<dbReference type="InterPro" id="IPR023996">
    <property type="entry name" value="TonB-dep_OMP_SusC/RagA"/>
</dbReference>
<keyword evidence="6 11" id="KW-0798">TonB box</keyword>
<keyword evidence="8" id="KW-0675">Receptor</keyword>
<dbReference type="Pfam" id="PF07715">
    <property type="entry name" value="Plug"/>
    <property type="match status" value="1"/>
</dbReference>
<accession>A0ABQ1WCL0</accession>
<feature type="domain" description="TonB-dependent receptor-like beta-barrel" evidence="12">
    <location>
        <begin position="512"/>
        <end position="962"/>
    </location>
</feature>
<keyword evidence="15" id="KW-1185">Reference proteome</keyword>
<dbReference type="Pfam" id="PF00593">
    <property type="entry name" value="TonB_dep_Rec_b-barrel"/>
    <property type="match status" value="1"/>
</dbReference>
<dbReference type="InterPro" id="IPR000531">
    <property type="entry name" value="Beta-barrel_TonB"/>
</dbReference>
<dbReference type="PROSITE" id="PS52016">
    <property type="entry name" value="TONB_DEPENDENT_REC_3"/>
    <property type="match status" value="1"/>
</dbReference>
<reference evidence="15" key="1">
    <citation type="journal article" date="2019" name="Int. J. Syst. Evol. Microbiol.">
        <title>The Global Catalogue of Microorganisms (GCM) 10K type strain sequencing project: providing services to taxonomists for standard genome sequencing and annotation.</title>
        <authorList>
            <consortium name="The Broad Institute Genomics Platform"/>
            <consortium name="The Broad Institute Genome Sequencing Center for Infectious Disease"/>
            <person name="Wu L."/>
            <person name="Ma J."/>
        </authorList>
    </citation>
    <scope>NUCLEOTIDE SEQUENCE [LARGE SCALE GENOMIC DNA]</scope>
    <source>
        <strain evidence="15">CGMCC 1.12749</strain>
    </source>
</reference>
<dbReference type="InterPro" id="IPR008969">
    <property type="entry name" value="CarboxyPept-like_regulatory"/>
</dbReference>
<dbReference type="InterPro" id="IPR012910">
    <property type="entry name" value="Plug_dom"/>
</dbReference>
<dbReference type="SUPFAM" id="SSF49464">
    <property type="entry name" value="Carboxypeptidase regulatory domain-like"/>
    <property type="match status" value="1"/>
</dbReference>
<dbReference type="Pfam" id="PF13715">
    <property type="entry name" value="CarbopepD_reg_2"/>
    <property type="match status" value="1"/>
</dbReference>
<dbReference type="EMBL" id="BMFP01000006">
    <property type="protein sequence ID" value="GGG26075.1"/>
    <property type="molecule type" value="Genomic_DNA"/>
</dbReference>
<proteinExistence type="inferred from homology"/>
<dbReference type="InterPro" id="IPR036942">
    <property type="entry name" value="Beta-barrel_TonB_sf"/>
</dbReference>
<dbReference type="InterPro" id="IPR039426">
    <property type="entry name" value="TonB-dep_rcpt-like"/>
</dbReference>
<keyword evidence="7 10" id="KW-0472">Membrane</keyword>
<evidence type="ECO:0000256" key="4">
    <source>
        <dbReference type="ARBA" id="ARBA00022692"/>
    </source>
</evidence>
<dbReference type="NCBIfam" id="TIGR04056">
    <property type="entry name" value="OMP_RagA_SusC"/>
    <property type="match status" value="1"/>
</dbReference>
<dbReference type="Gene3D" id="2.60.40.1120">
    <property type="entry name" value="Carboxypeptidase-like, regulatory domain"/>
    <property type="match status" value="1"/>
</dbReference>
<dbReference type="PANTHER" id="PTHR30069:SF29">
    <property type="entry name" value="HEMOGLOBIN AND HEMOGLOBIN-HAPTOGLOBIN-BINDING PROTEIN 1-RELATED"/>
    <property type="match status" value="1"/>
</dbReference>
<keyword evidence="5" id="KW-0732">Signal</keyword>
<keyword evidence="2 10" id="KW-0813">Transport</keyword>
<gene>
    <name evidence="14" type="ORF">GCM10011323_32170</name>
</gene>
<comment type="subcellular location">
    <subcellularLocation>
        <location evidence="1 10">Cell outer membrane</location>
        <topology evidence="1 10">Multi-pass membrane protein</topology>
    </subcellularLocation>
</comment>
<evidence type="ECO:0000259" key="12">
    <source>
        <dbReference type="Pfam" id="PF00593"/>
    </source>
</evidence>
<organism evidence="14 15">
    <name type="scientific">Pontibacter amylolyticus</name>
    <dbReference type="NCBI Taxonomy" id="1424080"/>
    <lineage>
        <taxon>Bacteria</taxon>
        <taxon>Pseudomonadati</taxon>
        <taxon>Bacteroidota</taxon>
        <taxon>Cytophagia</taxon>
        <taxon>Cytophagales</taxon>
        <taxon>Hymenobacteraceae</taxon>
        <taxon>Pontibacter</taxon>
    </lineage>
</organism>
<dbReference type="InterPro" id="IPR037066">
    <property type="entry name" value="Plug_dom_sf"/>
</dbReference>
<comment type="similarity">
    <text evidence="10 11">Belongs to the TonB-dependent receptor family.</text>
</comment>
<keyword evidence="9 10" id="KW-0998">Cell outer membrane</keyword>
<evidence type="ECO:0000256" key="8">
    <source>
        <dbReference type="ARBA" id="ARBA00023170"/>
    </source>
</evidence>
<evidence type="ECO:0000256" key="10">
    <source>
        <dbReference type="PROSITE-ProRule" id="PRU01360"/>
    </source>
</evidence>
<feature type="domain" description="TonB-dependent receptor plug" evidence="13">
    <location>
        <begin position="225"/>
        <end position="341"/>
    </location>
</feature>